<evidence type="ECO:0000313" key="3">
    <source>
        <dbReference type="Proteomes" id="UP001292094"/>
    </source>
</evidence>
<comment type="caution">
    <text evidence="2">The sequence shown here is derived from an EMBL/GenBank/DDBJ whole genome shotgun (WGS) entry which is preliminary data.</text>
</comment>
<organism evidence="2 3">
    <name type="scientific">Petrolisthes manimaculis</name>
    <dbReference type="NCBI Taxonomy" id="1843537"/>
    <lineage>
        <taxon>Eukaryota</taxon>
        <taxon>Metazoa</taxon>
        <taxon>Ecdysozoa</taxon>
        <taxon>Arthropoda</taxon>
        <taxon>Crustacea</taxon>
        <taxon>Multicrustacea</taxon>
        <taxon>Malacostraca</taxon>
        <taxon>Eumalacostraca</taxon>
        <taxon>Eucarida</taxon>
        <taxon>Decapoda</taxon>
        <taxon>Pleocyemata</taxon>
        <taxon>Anomura</taxon>
        <taxon>Galatheoidea</taxon>
        <taxon>Porcellanidae</taxon>
        <taxon>Petrolisthes</taxon>
    </lineage>
</organism>
<evidence type="ECO:0000313" key="2">
    <source>
        <dbReference type="EMBL" id="KAK4303523.1"/>
    </source>
</evidence>
<evidence type="ECO:0000256" key="1">
    <source>
        <dbReference type="SAM" id="MobiDB-lite"/>
    </source>
</evidence>
<accession>A0AAE1P843</accession>
<dbReference type="EMBL" id="JAWZYT010002573">
    <property type="protein sequence ID" value="KAK4303523.1"/>
    <property type="molecule type" value="Genomic_DNA"/>
</dbReference>
<protein>
    <submittedName>
        <fullName evidence="2">Uncharacterized protein</fullName>
    </submittedName>
</protein>
<reference evidence="2" key="1">
    <citation type="submission" date="2023-11" db="EMBL/GenBank/DDBJ databases">
        <title>Genome assemblies of two species of porcelain crab, Petrolisthes cinctipes and Petrolisthes manimaculis (Anomura: Porcellanidae).</title>
        <authorList>
            <person name="Angst P."/>
        </authorList>
    </citation>
    <scope>NUCLEOTIDE SEQUENCE</scope>
    <source>
        <strain evidence="2">PB745_02</strain>
        <tissue evidence="2">Gill</tissue>
    </source>
</reference>
<sequence>MMVPEPHQRPPSSQAGPRTYRMCRTISETSSLQPPQEETRVRRRSRSLNVRFAESHLCSRNPSRSHINRTPSRTTPGRNTPSRTPSQRTQASCSVLVPPHHRVSPGRGPTDHTCCRVHQVVQEPRHAPAPPTLRTSAKTQSGRGRRSSPPPPSSPHHHSALDLSEDHGESSDRGRESRVRSLLKGVGSLLRSSKRRLRTPSVSLMIVQQCTVTVKSPVTYLFSGGSLNPKHRK</sequence>
<dbReference type="Proteomes" id="UP001292094">
    <property type="component" value="Unassembled WGS sequence"/>
</dbReference>
<feature type="compositionally biased region" description="Polar residues" evidence="1">
    <location>
        <begin position="133"/>
        <end position="142"/>
    </location>
</feature>
<feature type="region of interest" description="Disordered" evidence="1">
    <location>
        <begin position="1"/>
        <end position="20"/>
    </location>
</feature>
<name>A0AAE1P843_9EUCA</name>
<feature type="compositionally biased region" description="Polar residues" evidence="1">
    <location>
        <begin position="58"/>
        <end position="93"/>
    </location>
</feature>
<feature type="compositionally biased region" description="Polar residues" evidence="1">
    <location>
        <begin position="26"/>
        <end position="36"/>
    </location>
</feature>
<keyword evidence="3" id="KW-1185">Reference proteome</keyword>
<feature type="compositionally biased region" description="Basic and acidic residues" evidence="1">
    <location>
        <begin position="164"/>
        <end position="179"/>
    </location>
</feature>
<gene>
    <name evidence="2" type="ORF">Pmani_024476</name>
</gene>
<dbReference type="AlphaFoldDB" id="A0AAE1P843"/>
<proteinExistence type="predicted"/>
<feature type="region of interest" description="Disordered" evidence="1">
    <location>
        <begin position="26"/>
        <end position="180"/>
    </location>
</feature>